<evidence type="ECO:0008006" key="8">
    <source>
        <dbReference type="Google" id="ProtNLM"/>
    </source>
</evidence>
<dbReference type="SUPFAM" id="SSF48371">
    <property type="entry name" value="ARM repeat"/>
    <property type="match status" value="1"/>
</dbReference>
<dbReference type="EMBL" id="LK934642">
    <property type="protein sequence ID" value="CDU20830.1"/>
    <property type="molecule type" value="Genomic_DNA"/>
</dbReference>
<accession>A0A078KG19</accession>
<evidence type="ECO:0000313" key="4">
    <source>
        <dbReference type="EMBL" id="CDU20830.1"/>
    </source>
</evidence>
<dbReference type="InterPro" id="IPR052607">
    <property type="entry name" value="CEP104-like"/>
</dbReference>
<evidence type="ECO:0000259" key="2">
    <source>
        <dbReference type="Pfam" id="PF21038"/>
    </source>
</evidence>
<dbReference type="RefSeq" id="XP_726480.2">
    <property type="nucleotide sequence ID" value="XM_721387.2"/>
</dbReference>
<dbReference type="SUPFAM" id="SSF49785">
    <property type="entry name" value="Galactose-binding domain-like"/>
    <property type="match status" value="1"/>
</dbReference>
<proteinExistence type="predicted"/>
<dbReference type="GeneID" id="3791820"/>
<dbReference type="InterPro" id="IPR048738">
    <property type="entry name" value="CEP104_Znf"/>
</dbReference>
<dbReference type="Gene3D" id="1.25.10.10">
    <property type="entry name" value="Leucine-rich Repeat Variant"/>
    <property type="match status" value="1"/>
</dbReference>
<name>A0A078KG19_PLAYE</name>
<dbReference type="Pfam" id="PF21038">
    <property type="entry name" value="CEP104_N"/>
    <property type="match status" value="1"/>
</dbReference>
<dbReference type="PANTHER" id="PTHR13371:SF0">
    <property type="entry name" value="CENTROSOMAL PROTEIN OF 104 KDA"/>
    <property type="match status" value="1"/>
</dbReference>
<protein>
    <recommendedName>
        <fullName evidence="8">TOG domain-containing protein</fullName>
    </recommendedName>
</protein>
<sequence>MESINKENLKIKYKILAISSTDKDHDVTNLLKNTGKEIHNPWISEKNCSYPQEIILQIKPAKIKYLEFLCHEYAISKKIEIFMSNNNKDYLKAGFFRFNDNTSTRYCARELKYVYLPCTIKCTYIKFKLHNPYHNLLNINSQIGLYYINIIPEDVILNIPLEINPTLKLNPLDNKKRTNGNNFVGSKKSLLRKIEDDYNSNITSNNVNIPSRGIHWGRKHFHSKYDKNQVHLSYEKLESKIKCFEKLKDECVAKEKFDMACELKKIINVFIFLKNTILFLKGKKKTYVNDENYNKAKMLKEKEIKITIIIKNIEDLKIINDCSKKWYYEWLILYHKELEIYENEINKIVSNENVRIIKKKCGFLDHYSGTDEGDIDLNNILMLICSDNEKKREMGFDLAYKSFEDATRCKNIWHSNLDSLCLIIKRGIFDSGFSIFIKSVAALEKMLSIFEQDFFKMGNNDYYNYNDTNLKYIKFIISSLLKRLDDSNLDVVDICIKTIMMMLHNNFISFKNVFSTILSMLFYFFSNDVTEINEKIIVSLMSFYYSLINKYYTSVKNYINLKKVLEIISLFLQVNIESIKQTSLDFFINIYNIVENSNEVFEDFLLNVSFDVKNLIINRLNQEENEKTKLSKDNNNNGKRQSELWEKDNLSISNDESGHKNSYLYNTYSNIKDISHENNKEDINKIENINNDIKRNIYTEKCGIINNNIKDPKLIDKHSKIVTLNSDLKKDTYLSEIKESSGNSEIIVDSKIPISLHKKDATNTCEEKSITREIHIKGGRSIDYSTKIEEYDETHISPFTCKYCFKTDKMFTEIGLEKHWIKNCPMLCTCPNCFLIVELVVIYDHFLSECSHSYMYTSCEYCNGVVKKSLLDFHVMNECIGKKNDYLLCYYCSLCIESFEIDKWRNHFLSCPKNPRLN</sequence>
<dbReference type="VEuPathDB" id="PlasmoDB:PY17X_1448500"/>
<dbReference type="PANTHER" id="PTHR13371">
    <property type="entry name" value="GLYCINE-, GLUTAMATE-, THIENYLCYCLOHEXYLPIPERIDINE-BINDING PROTEIN"/>
    <property type="match status" value="1"/>
</dbReference>
<dbReference type="OrthoDB" id="66599at2759"/>
<evidence type="ECO:0000259" key="3">
    <source>
        <dbReference type="Pfam" id="PF21039"/>
    </source>
</evidence>
<dbReference type="VEuPathDB" id="PlasmoDB:PYYM_1450100"/>
<dbReference type="OMA" id="HFLSECS"/>
<evidence type="ECO:0000313" key="6">
    <source>
        <dbReference type="Proteomes" id="UP000072874"/>
    </source>
</evidence>
<dbReference type="InterPro" id="IPR016024">
    <property type="entry name" value="ARM-type_fold"/>
</dbReference>
<feature type="domain" description="Centrosomal protein CEP104 N-terminal" evidence="2">
    <location>
        <begin position="42"/>
        <end position="151"/>
    </location>
</feature>
<dbReference type="VEuPathDB" id="PlasmoDB:PY05931"/>
<evidence type="ECO:0000313" key="7">
    <source>
        <dbReference type="Proteomes" id="UP000072904"/>
    </source>
</evidence>
<dbReference type="InterPro" id="IPR048739">
    <property type="entry name" value="CEP104_N"/>
</dbReference>
<dbReference type="AlphaFoldDB" id="A0A078KG19"/>
<reference evidence="5" key="2">
    <citation type="submission" date="2014-05" db="EMBL/GenBank/DDBJ databases">
        <authorList>
            <person name="Aslett M.A."/>
            <person name="De Silva N."/>
        </authorList>
    </citation>
    <scope>NUCLEOTIDE SEQUENCE</scope>
    <source>
        <strain evidence="5">17X</strain>
    </source>
</reference>
<evidence type="ECO:0000313" key="5">
    <source>
        <dbReference type="EMBL" id="VTZ81793.1"/>
    </source>
</evidence>
<dbReference type="KEGG" id="pyo:PY17X_1448500"/>
<feature type="region of interest" description="Disordered" evidence="1">
    <location>
        <begin position="627"/>
        <end position="646"/>
    </location>
</feature>
<feature type="domain" description="Centrosomal protein CEP104 Zn finger" evidence="3">
    <location>
        <begin position="800"/>
        <end position="908"/>
    </location>
</feature>
<dbReference type="InterPro" id="IPR008979">
    <property type="entry name" value="Galactose-bd-like_sf"/>
</dbReference>
<reference evidence="5" key="4">
    <citation type="submission" date="2019-05" db="EMBL/GenBank/DDBJ databases">
        <authorList>
            <consortium name="Pathogen Informatics"/>
        </authorList>
    </citation>
    <scope>NUCLEOTIDE SEQUENCE</scope>
    <source>
        <strain evidence="5">17X</strain>
    </source>
</reference>
<evidence type="ECO:0000256" key="1">
    <source>
        <dbReference type="SAM" id="MobiDB-lite"/>
    </source>
</evidence>
<gene>
    <name evidence="5" type="ORF">PY17X_1448500</name>
    <name evidence="4" type="ORF">PYYM_1450100</name>
</gene>
<dbReference type="GO" id="GO:0005929">
    <property type="term" value="C:cilium"/>
    <property type="evidence" value="ECO:0007669"/>
    <property type="project" value="TreeGrafter"/>
</dbReference>
<dbReference type="Proteomes" id="UP000072904">
    <property type="component" value="Chromosome 14"/>
</dbReference>
<dbReference type="VEuPathDB" id="PlasmoDB:Py17XNL_001401316"/>
<dbReference type="EMBL" id="LM993668">
    <property type="protein sequence ID" value="VTZ81793.1"/>
    <property type="molecule type" value="Genomic_DNA"/>
</dbReference>
<dbReference type="Proteomes" id="UP000072874">
    <property type="component" value="Chromosome 14"/>
</dbReference>
<dbReference type="InterPro" id="IPR011989">
    <property type="entry name" value="ARM-like"/>
</dbReference>
<dbReference type="VEuPathDB" id="PlasmoDB:PY03720"/>
<dbReference type="Pfam" id="PF21039">
    <property type="entry name" value="CEP104_ZnF"/>
    <property type="match status" value="1"/>
</dbReference>
<organism evidence="4 7">
    <name type="scientific">Plasmodium yoelii</name>
    <dbReference type="NCBI Taxonomy" id="5861"/>
    <lineage>
        <taxon>Eukaryota</taxon>
        <taxon>Sar</taxon>
        <taxon>Alveolata</taxon>
        <taxon>Apicomplexa</taxon>
        <taxon>Aconoidasida</taxon>
        <taxon>Haemosporida</taxon>
        <taxon>Plasmodiidae</taxon>
        <taxon>Plasmodium</taxon>
        <taxon>Plasmodium (Vinckeia)</taxon>
    </lineage>
</organism>
<reference evidence="6 7" key="1">
    <citation type="journal article" date="2014" name="BMC Biol.">
        <title>A comprehensive evaluation of rodent malaria parasite genomes and gene expression.</title>
        <authorList>
            <person name="Otto T.D."/>
            <person name="Bohme U."/>
            <person name="Jackson A.P."/>
            <person name="Hunt M."/>
            <person name="Franke-Fayard B."/>
            <person name="Hoeijmakers W.A."/>
            <person name="Religa A.A."/>
            <person name="Robertson L."/>
            <person name="Sanders M."/>
            <person name="Ogun S.A."/>
            <person name="Cunningham D."/>
            <person name="Erhart A."/>
            <person name="Billker O."/>
            <person name="Khan S.M."/>
            <person name="Stunnenberg H.G."/>
            <person name="Langhorne J."/>
            <person name="Holder A.A."/>
            <person name="Waters A.P."/>
            <person name="Newbold C.I."/>
            <person name="Pain A."/>
            <person name="Berriman M."/>
            <person name="Janse C.J."/>
        </authorList>
    </citation>
    <scope>NUCLEOTIDE SEQUENCE [LARGE SCALE GENOMIC DNA]</scope>
    <source>
        <strain evidence="5 6">17X</strain>
        <strain evidence="4 7">YM</strain>
    </source>
</reference>
<reference evidence="4" key="3">
    <citation type="submission" date="2014-05" db="EMBL/GenBank/DDBJ databases">
        <authorList>
            <person name="Aslett A.Martin."/>
            <person name="De Silva Nishadi"/>
        </authorList>
    </citation>
    <scope>NUCLEOTIDE SEQUENCE</scope>
    <source>
        <strain evidence="4">YM</strain>
    </source>
</reference>